<dbReference type="PANTHER" id="PTHR48111">
    <property type="entry name" value="REGULATOR OF RPOS"/>
    <property type="match status" value="1"/>
</dbReference>
<comment type="caution">
    <text evidence="10">The sequence shown here is derived from an EMBL/GenBank/DDBJ whole genome shotgun (WGS) entry which is preliminary data.</text>
</comment>
<dbReference type="GO" id="GO:0006355">
    <property type="term" value="P:regulation of DNA-templated transcription"/>
    <property type="evidence" value="ECO:0007669"/>
    <property type="project" value="TreeGrafter"/>
</dbReference>
<dbReference type="InterPro" id="IPR039420">
    <property type="entry name" value="WalR-like"/>
</dbReference>
<dbReference type="InterPro" id="IPR008207">
    <property type="entry name" value="Sig_transdc_His_kin_Hpt_dom"/>
</dbReference>
<dbReference type="STRING" id="1137280.D777_03278"/>
<evidence type="ECO:0000313" key="11">
    <source>
        <dbReference type="Proteomes" id="UP000035057"/>
    </source>
</evidence>
<dbReference type="GO" id="GO:0004672">
    <property type="term" value="F:protein kinase activity"/>
    <property type="evidence" value="ECO:0007669"/>
    <property type="project" value="UniProtKB-ARBA"/>
</dbReference>
<gene>
    <name evidence="10" type="ORF">D777_03278</name>
</gene>
<dbReference type="Gene3D" id="1.20.120.160">
    <property type="entry name" value="HPT domain"/>
    <property type="match status" value="1"/>
</dbReference>
<protein>
    <submittedName>
        <fullName evidence="10">GGDEF:Response regulator receiver</fullName>
    </submittedName>
</protein>
<feature type="modified residue" description="4-aspartylphosphate" evidence="7">
    <location>
        <position position="311"/>
    </location>
</feature>
<evidence type="ECO:0000256" key="2">
    <source>
        <dbReference type="ARBA" id="ARBA00023012"/>
    </source>
</evidence>
<dbReference type="GO" id="GO:0000156">
    <property type="term" value="F:phosphorelay response regulator activity"/>
    <property type="evidence" value="ECO:0007669"/>
    <property type="project" value="TreeGrafter"/>
</dbReference>
<keyword evidence="11" id="KW-1185">Reference proteome</keyword>
<dbReference type="Gene3D" id="3.40.50.2300">
    <property type="match status" value="2"/>
</dbReference>
<keyword evidence="4" id="KW-0238">DNA-binding</keyword>
<feature type="modified residue" description="4-aspartylphosphate" evidence="7">
    <location>
        <position position="185"/>
    </location>
</feature>
<dbReference type="Pfam" id="PF01627">
    <property type="entry name" value="Hpt"/>
    <property type="match status" value="1"/>
</dbReference>
<evidence type="ECO:0000256" key="5">
    <source>
        <dbReference type="ARBA" id="ARBA00023163"/>
    </source>
</evidence>
<sequence>MDNKDSQETYREQLDTLRTRYLEKLPEKLDRLESLVFAIPVDGFYREDNANVQSQLNLVYQEAHSLAGSAGTLGLGRISEEAQKLQSIIDRWFDHSSTDPVLQRDTMLQLVQSMRQGDVGTSSDVPTLPGRGTGKIHLVEDNEPDADQMLSWLRDAGFDTELFMSASVYGDTFEVLPRPDLIIMDVHFGNDVSAGTRIIHFLSQKLGRLPPVAFLSAQSDMKSRLAALRAGATQYLTKPISREDLLQLADEHVQRKDSPALRVLMVDDEESVLEANRLTLEHAGLKVRSVSDPFETLEAAHEFDPDVIMLDMLMPEISGSELASVLRQDWQFDAVPIVFLTTESSPDQKVIGTALGGDDFITKPCEQDYLLTSLIARARRSRRLREQMNRNRRS</sequence>
<evidence type="ECO:0000259" key="8">
    <source>
        <dbReference type="PROSITE" id="PS50110"/>
    </source>
</evidence>
<evidence type="ECO:0000313" key="10">
    <source>
        <dbReference type="EMBL" id="KEF30102.1"/>
    </source>
</evidence>
<dbReference type="GO" id="GO:0032993">
    <property type="term" value="C:protein-DNA complex"/>
    <property type="evidence" value="ECO:0007669"/>
    <property type="project" value="TreeGrafter"/>
</dbReference>
<dbReference type="EMBL" id="ANIE01000009">
    <property type="protein sequence ID" value="KEF30102.1"/>
    <property type="molecule type" value="Genomic_DNA"/>
</dbReference>
<dbReference type="OrthoDB" id="9812260at2"/>
<dbReference type="Proteomes" id="UP000035057">
    <property type="component" value="Unassembled WGS sequence"/>
</dbReference>
<name>A0A072MYT0_9GAMM</name>
<evidence type="ECO:0000256" key="6">
    <source>
        <dbReference type="PROSITE-ProRule" id="PRU00110"/>
    </source>
</evidence>
<evidence type="ECO:0000256" key="3">
    <source>
        <dbReference type="ARBA" id="ARBA00023015"/>
    </source>
</evidence>
<dbReference type="GO" id="GO:0000976">
    <property type="term" value="F:transcription cis-regulatory region binding"/>
    <property type="evidence" value="ECO:0007669"/>
    <property type="project" value="TreeGrafter"/>
</dbReference>
<dbReference type="PATRIC" id="fig|1137280.3.peg.3094"/>
<dbReference type="Pfam" id="PF00072">
    <property type="entry name" value="Response_reg"/>
    <property type="match status" value="2"/>
</dbReference>
<feature type="domain" description="HPt" evidence="9">
    <location>
        <begin position="10"/>
        <end position="125"/>
    </location>
</feature>
<dbReference type="CDD" id="cd17574">
    <property type="entry name" value="REC_OmpR"/>
    <property type="match status" value="1"/>
</dbReference>
<dbReference type="InterPro" id="IPR001789">
    <property type="entry name" value="Sig_transdc_resp-reg_receiver"/>
</dbReference>
<keyword evidence="5" id="KW-0804">Transcription</keyword>
<dbReference type="PROSITE" id="PS50894">
    <property type="entry name" value="HPT"/>
    <property type="match status" value="1"/>
</dbReference>
<feature type="domain" description="Response regulatory" evidence="8">
    <location>
        <begin position="135"/>
        <end position="253"/>
    </location>
</feature>
<organism evidence="10 11">
    <name type="scientific">Marinobacter nitratireducens</name>
    <dbReference type="NCBI Taxonomy" id="1137280"/>
    <lineage>
        <taxon>Bacteria</taxon>
        <taxon>Pseudomonadati</taxon>
        <taxon>Pseudomonadota</taxon>
        <taxon>Gammaproteobacteria</taxon>
        <taxon>Pseudomonadales</taxon>
        <taxon>Marinobacteraceae</taxon>
        <taxon>Marinobacter</taxon>
    </lineage>
</organism>
<dbReference type="PROSITE" id="PS50110">
    <property type="entry name" value="RESPONSE_REGULATORY"/>
    <property type="match status" value="2"/>
</dbReference>
<keyword evidence="2" id="KW-0902">Two-component regulatory system</keyword>
<dbReference type="AlphaFoldDB" id="A0A072MYT0"/>
<keyword evidence="1 7" id="KW-0597">Phosphoprotein</keyword>
<dbReference type="CDD" id="cd00156">
    <property type="entry name" value="REC"/>
    <property type="match status" value="1"/>
</dbReference>
<reference evidence="10 11" key="1">
    <citation type="submission" date="2012-12" db="EMBL/GenBank/DDBJ databases">
        <title>Genome assembly of Marinobacter sp. AK21.</title>
        <authorList>
            <person name="Khatri I."/>
            <person name="Kumar R."/>
            <person name="Vaidya B."/>
            <person name="Subramanian S."/>
            <person name="Pinnaka A."/>
        </authorList>
    </citation>
    <scope>NUCLEOTIDE SEQUENCE [LARGE SCALE GENOMIC DNA]</scope>
    <source>
        <strain evidence="10 11">AK21</strain>
    </source>
</reference>
<feature type="domain" description="Response regulatory" evidence="8">
    <location>
        <begin position="262"/>
        <end position="378"/>
    </location>
</feature>
<keyword evidence="3" id="KW-0805">Transcription regulation</keyword>
<dbReference type="SUPFAM" id="SSF52172">
    <property type="entry name" value="CheY-like"/>
    <property type="match status" value="2"/>
</dbReference>
<dbReference type="CDD" id="cd00088">
    <property type="entry name" value="HPT"/>
    <property type="match status" value="1"/>
</dbReference>
<evidence type="ECO:0000256" key="1">
    <source>
        <dbReference type="ARBA" id="ARBA00022553"/>
    </source>
</evidence>
<dbReference type="SMART" id="SM00448">
    <property type="entry name" value="REC"/>
    <property type="match status" value="2"/>
</dbReference>
<dbReference type="GO" id="GO:0005829">
    <property type="term" value="C:cytosol"/>
    <property type="evidence" value="ECO:0007669"/>
    <property type="project" value="TreeGrafter"/>
</dbReference>
<dbReference type="InterPro" id="IPR011006">
    <property type="entry name" value="CheY-like_superfamily"/>
</dbReference>
<proteinExistence type="predicted"/>
<dbReference type="SUPFAM" id="SSF47226">
    <property type="entry name" value="Histidine-containing phosphotransfer domain, HPT domain"/>
    <property type="match status" value="1"/>
</dbReference>
<feature type="modified residue" description="Phosphohistidine" evidence="6">
    <location>
        <position position="64"/>
    </location>
</feature>
<dbReference type="PANTHER" id="PTHR48111:SF1">
    <property type="entry name" value="TWO-COMPONENT RESPONSE REGULATOR ORR33"/>
    <property type="match status" value="1"/>
</dbReference>
<dbReference type="InterPro" id="IPR036641">
    <property type="entry name" value="HPT_dom_sf"/>
</dbReference>
<evidence type="ECO:0000259" key="9">
    <source>
        <dbReference type="PROSITE" id="PS50894"/>
    </source>
</evidence>
<evidence type="ECO:0000256" key="7">
    <source>
        <dbReference type="PROSITE-ProRule" id="PRU00169"/>
    </source>
</evidence>
<dbReference type="RefSeq" id="WP_036133993.1">
    <property type="nucleotide sequence ID" value="NZ_ANIE01000009.1"/>
</dbReference>
<evidence type="ECO:0000256" key="4">
    <source>
        <dbReference type="ARBA" id="ARBA00023125"/>
    </source>
</evidence>
<accession>A0A072MYT0</accession>